<accession>A0ABP5LDX5</accession>
<dbReference type="RefSeq" id="WP_344150240.1">
    <property type="nucleotide sequence ID" value="NZ_BAAAQR010000004.1"/>
</dbReference>
<dbReference type="Gene3D" id="3.90.550.10">
    <property type="entry name" value="Spore Coat Polysaccharide Biosynthesis Protein SpsA, Chain A"/>
    <property type="match status" value="1"/>
</dbReference>
<dbReference type="InterPro" id="IPR029044">
    <property type="entry name" value="Nucleotide-diphossugar_trans"/>
</dbReference>
<evidence type="ECO:0000313" key="1">
    <source>
        <dbReference type="EMBL" id="GAA2144346.1"/>
    </source>
</evidence>
<proteinExistence type="predicted"/>
<dbReference type="PANTHER" id="PTHR36529:SF1">
    <property type="entry name" value="GLYCOSYLTRANSFERASE"/>
    <property type="match status" value="1"/>
</dbReference>
<dbReference type="PANTHER" id="PTHR36529">
    <property type="entry name" value="SLL1095 PROTEIN"/>
    <property type="match status" value="1"/>
</dbReference>
<dbReference type="InterPro" id="IPR018641">
    <property type="entry name" value="Trfase_1_rSAM/seldom-assoc"/>
</dbReference>
<protein>
    <submittedName>
        <fullName evidence="1">DUF2064 domain-containing protein</fullName>
    </submittedName>
</protein>
<dbReference type="Proteomes" id="UP001501771">
    <property type="component" value="Unassembled WGS sequence"/>
</dbReference>
<organism evidence="1 2">
    <name type="scientific">Nocardioides koreensis</name>
    <dbReference type="NCBI Taxonomy" id="433651"/>
    <lineage>
        <taxon>Bacteria</taxon>
        <taxon>Bacillati</taxon>
        <taxon>Actinomycetota</taxon>
        <taxon>Actinomycetes</taxon>
        <taxon>Propionibacteriales</taxon>
        <taxon>Nocardioidaceae</taxon>
        <taxon>Nocardioides</taxon>
    </lineage>
</organism>
<dbReference type="EMBL" id="BAAAQR010000004">
    <property type="protein sequence ID" value="GAA2144346.1"/>
    <property type="molecule type" value="Genomic_DNA"/>
</dbReference>
<reference evidence="2" key="1">
    <citation type="journal article" date="2019" name="Int. J. Syst. Evol. Microbiol.">
        <title>The Global Catalogue of Microorganisms (GCM) 10K type strain sequencing project: providing services to taxonomists for standard genome sequencing and annotation.</title>
        <authorList>
            <consortium name="The Broad Institute Genomics Platform"/>
            <consortium name="The Broad Institute Genome Sequencing Center for Infectious Disease"/>
            <person name="Wu L."/>
            <person name="Ma J."/>
        </authorList>
    </citation>
    <scope>NUCLEOTIDE SEQUENCE [LARGE SCALE GENOMIC DNA]</scope>
    <source>
        <strain evidence="2">JCM 16022</strain>
    </source>
</reference>
<name>A0ABP5LDX5_9ACTN</name>
<comment type="caution">
    <text evidence="1">The sequence shown here is derived from an EMBL/GenBank/DDBJ whole genome shotgun (WGS) entry which is preliminary data.</text>
</comment>
<sequence>MSAARVLVLAKAPVAGLVKTRLGAHVGLAEAAAVAAAALLDTLRACVEAVGPARCHLALAGDLSGAVRGDELVRAVNGWSVRPQRGPDFATRLVNAHLDLAPETGPVVQIGMDTPQVTPGLLTGAAAATEEYDAVLGPAEDGGWWVLALDDPRHAAALAGVEMSTPHTHHHTRLALEGRGLRVGTTATLRDVDTAADADAVSAGLSGGHFAHAWSNLREVGS</sequence>
<dbReference type="SUPFAM" id="SSF53448">
    <property type="entry name" value="Nucleotide-diphospho-sugar transferases"/>
    <property type="match status" value="1"/>
</dbReference>
<evidence type="ECO:0000313" key="2">
    <source>
        <dbReference type="Proteomes" id="UP001501771"/>
    </source>
</evidence>
<keyword evidence="2" id="KW-1185">Reference proteome</keyword>
<gene>
    <name evidence="1" type="ORF">GCM10009844_17790</name>
</gene>
<dbReference type="Pfam" id="PF09837">
    <property type="entry name" value="DUF2064"/>
    <property type="match status" value="1"/>
</dbReference>